<organism evidence="1 2">
    <name type="scientific">Comamonas odontotermitis</name>
    <dbReference type="NCBI Taxonomy" id="379895"/>
    <lineage>
        <taxon>Bacteria</taxon>
        <taxon>Pseudomonadati</taxon>
        <taxon>Pseudomonadota</taxon>
        <taxon>Betaproteobacteria</taxon>
        <taxon>Burkholderiales</taxon>
        <taxon>Comamonadaceae</taxon>
        <taxon>Comamonas</taxon>
    </lineage>
</organism>
<name>A0ABR6RGZ3_9BURK</name>
<sequence length="124" mass="13915">MTANGKPSTLRKGVRLAVVLLVLAGLLAGFRVWKTSLENAPVDASYRDFLEFVTAQSPAARLYLGRYYQRYARDTVAARHFYQVCSSVTHLADRDGVDLRGSAWHTMTDACRRPMTDDDIHILP</sequence>
<gene>
    <name evidence="1" type="ORF">HNP33_002469</name>
</gene>
<evidence type="ECO:0000313" key="1">
    <source>
        <dbReference type="EMBL" id="MBB6578387.1"/>
    </source>
</evidence>
<dbReference type="RefSeq" id="WP_184708803.1">
    <property type="nucleotide sequence ID" value="NZ_JACHKZ010000014.1"/>
</dbReference>
<proteinExistence type="predicted"/>
<protein>
    <submittedName>
        <fullName evidence="1">Uncharacterized protein</fullName>
    </submittedName>
</protein>
<dbReference type="EMBL" id="JACHKZ010000014">
    <property type="protein sequence ID" value="MBB6578387.1"/>
    <property type="molecule type" value="Genomic_DNA"/>
</dbReference>
<reference evidence="1 2" key="1">
    <citation type="submission" date="2020-08" db="EMBL/GenBank/DDBJ databases">
        <title>Functional genomics of gut bacteria from endangered species of beetles.</title>
        <authorList>
            <person name="Carlos-Shanley C."/>
        </authorList>
    </citation>
    <scope>NUCLEOTIDE SEQUENCE [LARGE SCALE GENOMIC DNA]</scope>
    <source>
        <strain evidence="1 2">S00124</strain>
    </source>
</reference>
<evidence type="ECO:0000313" key="2">
    <source>
        <dbReference type="Proteomes" id="UP000562492"/>
    </source>
</evidence>
<dbReference type="Proteomes" id="UP000562492">
    <property type="component" value="Unassembled WGS sequence"/>
</dbReference>
<comment type="caution">
    <text evidence="1">The sequence shown here is derived from an EMBL/GenBank/DDBJ whole genome shotgun (WGS) entry which is preliminary data.</text>
</comment>
<keyword evidence="2" id="KW-1185">Reference proteome</keyword>
<accession>A0ABR6RGZ3</accession>